<dbReference type="InterPro" id="IPR015424">
    <property type="entry name" value="PyrdxlP-dep_Trfase"/>
</dbReference>
<dbReference type="InterPro" id="IPR015422">
    <property type="entry name" value="PyrdxlP-dep_Trfase_small"/>
</dbReference>
<gene>
    <name evidence="14" type="ORF">HDA39_004768</name>
</gene>
<comment type="catalytic activity">
    <reaction evidence="11">
        <text>6-carboxyhexanoyl-[ACP] + L-alanine + H(+) = (8S)-8-amino-7-oxononanoate + holo-[ACP] + CO2</text>
        <dbReference type="Rhea" id="RHEA:42288"/>
        <dbReference type="Rhea" id="RHEA-COMP:9685"/>
        <dbReference type="Rhea" id="RHEA-COMP:9955"/>
        <dbReference type="ChEBI" id="CHEBI:15378"/>
        <dbReference type="ChEBI" id="CHEBI:16526"/>
        <dbReference type="ChEBI" id="CHEBI:57972"/>
        <dbReference type="ChEBI" id="CHEBI:64479"/>
        <dbReference type="ChEBI" id="CHEBI:78846"/>
        <dbReference type="ChEBI" id="CHEBI:149468"/>
        <dbReference type="EC" id="2.3.1.47"/>
    </reaction>
</comment>
<name>A0A7W9MVP5_9ACTN</name>
<evidence type="ECO:0000259" key="13">
    <source>
        <dbReference type="Pfam" id="PF00155"/>
    </source>
</evidence>
<organism evidence="14 15">
    <name type="scientific">Kribbella italica</name>
    <dbReference type="NCBI Taxonomy" id="1540520"/>
    <lineage>
        <taxon>Bacteria</taxon>
        <taxon>Bacillati</taxon>
        <taxon>Actinomycetota</taxon>
        <taxon>Actinomycetes</taxon>
        <taxon>Propionibacteriales</taxon>
        <taxon>Kribbellaceae</taxon>
        <taxon>Kribbella</taxon>
    </lineage>
</organism>
<dbReference type="PANTHER" id="PTHR13693:SF100">
    <property type="entry name" value="8-AMINO-7-OXONONANOATE SYNTHASE"/>
    <property type="match status" value="1"/>
</dbReference>
<comment type="similarity">
    <text evidence="3">Belongs to the class-II pyridoxal-phosphate-dependent aminotransferase family. BioF subfamily.</text>
</comment>
<dbReference type="InterPro" id="IPR015421">
    <property type="entry name" value="PyrdxlP-dep_Trfase_major"/>
</dbReference>
<accession>A0A7W9MVP5</accession>
<dbReference type="Gene3D" id="3.90.1150.10">
    <property type="entry name" value="Aspartate Aminotransferase, domain 1"/>
    <property type="match status" value="1"/>
</dbReference>
<dbReference type="PANTHER" id="PTHR13693">
    <property type="entry name" value="CLASS II AMINOTRANSFERASE/8-AMINO-7-OXONONANOATE SYNTHASE"/>
    <property type="match status" value="1"/>
</dbReference>
<dbReference type="Gene3D" id="3.40.640.10">
    <property type="entry name" value="Type I PLP-dependent aspartate aminotransferase-like (Major domain)"/>
    <property type="match status" value="1"/>
</dbReference>
<evidence type="ECO:0000313" key="14">
    <source>
        <dbReference type="EMBL" id="MBB5838034.1"/>
    </source>
</evidence>
<comment type="cofactor">
    <cofactor evidence="1 12">
        <name>pyridoxal 5'-phosphate</name>
        <dbReference type="ChEBI" id="CHEBI:597326"/>
    </cofactor>
</comment>
<evidence type="ECO:0000256" key="6">
    <source>
        <dbReference type="ARBA" id="ARBA00022679"/>
    </source>
</evidence>
<evidence type="ECO:0000256" key="4">
    <source>
        <dbReference type="ARBA" id="ARBA00011738"/>
    </source>
</evidence>
<evidence type="ECO:0000256" key="9">
    <source>
        <dbReference type="ARBA" id="ARBA00032610"/>
    </source>
</evidence>
<protein>
    <recommendedName>
        <fullName evidence="5">8-amino-7-oxononanoate synthase</fullName>
        <ecNumber evidence="5">2.3.1.47</ecNumber>
    </recommendedName>
    <alternativeName>
        <fullName evidence="9">7-keto-8-amino-pelargonic acid synthase</fullName>
    </alternativeName>
    <alternativeName>
        <fullName evidence="10">8-amino-7-ketopelargonate synthase</fullName>
    </alternativeName>
</protein>
<evidence type="ECO:0000256" key="8">
    <source>
        <dbReference type="ARBA" id="ARBA00022898"/>
    </source>
</evidence>
<keyword evidence="6 14" id="KW-0808">Transferase</keyword>
<keyword evidence="7" id="KW-0093">Biotin biosynthesis</keyword>
<evidence type="ECO:0000256" key="7">
    <source>
        <dbReference type="ARBA" id="ARBA00022756"/>
    </source>
</evidence>
<dbReference type="EC" id="2.3.1.47" evidence="5"/>
<dbReference type="RefSeq" id="WP_184798522.1">
    <property type="nucleotide sequence ID" value="NZ_JACHMY010000001.1"/>
</dbReference>
<dbReference type="SUPFAM" id="SSF53383">
    <property type="entry name" value="PLP-dependent transferases"/>
    <property type="match status" value="1"/>
</dbReference>
<evidence type="ECO:0000256" key="3">
    <source>
        <dbReference type="ARBA" id="ARBA00010008"/>
    </source>
</evidence>
<comment type="caution">
    <text evidence="14">The sequence shown here is derived from an EMBL/GenBank/DDBJ whole genome shotgun (WGS) entry which is preliminary data.</text>
</comment>
<evidence type="ECO:0000256" key="1">
    <source>
        <dbReference type="ARBA" id="ARBA00001933"/>
    </source>
</evidence>
<dbReference type="GO" id="GO:0008710">
    <property type="term" value="F:8-amino-7-oxononanoate synthase activity"/>
    <property type="evidence" value="ECO:0007669"/>
    <property type="project" value="UniProtKB-EC"/>
</dbReference>
<dbReference type="Proteomes" id="UP000549971">
    <property type="component" value="Unassembled WGS sequence"/>
</dbReference>
<dbReference type="GO" id="GO:0030170">
    <property type="term" value="F:pyridoxal phosphate binding"/>
    <property type="evidence" value="ECO:0007669"/>
    <property type="project" value="InterPro"/>
</dbReference>
<proteinExistence type="inferred from homology"/>
<comment type="subunit">
    <text evidence="4">Homodimer.</text>
</comment>
<reference evidence="14 15" key="1">
    <citation type="submission" date="2020-08" db="EMBL/GenBank/DDBJ databases">
        <title>Sequencing the genomes of 1000 actinobacteria strains.</title>
        <authorList>
            <person name="Klenk H.-P."/>
        </authorList>
    </citation>
    <scope>NUCLEOTIDE SEQUENCE [LARGE SCALE GENOMIC DNA]</scope>
    <source>
        <strain evidence="14 15">DSM 28967</strain>
    </source>
</reference>
<keyword evidence="15" id="KW-1185">Reference proteome</keyword>
<evidence type="ECO:0000256" key="11">
    <source>
        <dbReference type="ARBA" id="ARBA00047715"/>
    </source>
</evidence>
<keyword evidence="8 12" id="KW-0663">Pyridoxal phosphate</keyword>
<evidence type="ECO:0000256" key="10">
    <source>
        <dbReference type="ARBA" id="ARBA00033381"/>
    </source>
</evidence>
<dbReference type="GO" id="GO:0009102">
    <property type="term" value="P:biotin biosynthetic process"/>
    <property type="evidence" value="ECO:0007669"/>
    <property type="project" value="UniProtKB-KW"/>
</dbReference>
<keyword evidence="14" id="KW-0012">Acyltransferase</keyword>
<dbReference type="EMBL" id="JACHMY010000001">
    <property type="protein sequence ID" value="MBB5838034.1"/>
    <property type="molecule type" value="Genomic_DNA"/>
</dbReference>
<dbReference type="PROSITE" id="PS00599">
    <property type="entry name" value="AA_TRANSFER_CLASS_2"/>
    <property type="match status" value="1"/>
</dbReference>
<sequence>MADGAAPVGLLTQWLTPLAAGRDARGLTRRLRPRAAGDDLIDLAGNDYLGLARDPRVVEAAVAAVREWGAGATASRLVTGTTTLHTELESSLAAFTGHAAGLAFSSGYLANLGVVTALGGAETLVVSDAHVHASLVDACRLSRSRVEIVPHNDVEAVGKALANRNEPHALVLAESVYSVLGDAAPLTALAAVALEHDAVLLVDEAHGIGVTGHGRGGVAAAGLAGLDHVVVTVTLSKALASQGGVVLGPAVLREHLVNRARSFIFDTGLSPAACAAALAALRILTDEPTRPDSIHATARRLADECGVTPSAGAVVSVPMPGPRETVRAAELCLANGVRVGSFRPPSVPDGISRLRLTARAGLTADELDHACHTITAALQEVS</sequence>
<dbReference type="InterPro" id="IPR004839">
    <property type="entry name" value="Aminotransferase_I/II_large"/>
</dbReference>
<evidence type="ECO:0000256" key="2">
    <source>
        <dbReference type="ARBA" id="ARBA00004746"/>
    </source>
</evidence>
<feature type="domain" description="Aminotransferase class I/classII large" evidence="13">
    <location>
        <begin position="39"/>
        <end position="374"/>
    </location>
</feature>
<dbReference type="AlphaFoldDB" id="A0A7W9MVP5"/>
<dbReference type="InterPro" id="IPR050087">
    <property type="entry name" value="AON_synthase_class-II"/>
</dbReference>
<evidence type="ECO:0000256" key="5">
    <source>
        <dbReference type="ARBA" id="ARBA00013187"/>
    </source>
</evidence>
<dbReference type="InterPro" id="IPR001917">
    <property type="entry name" value="Aminotrans_II_pyridoxalP_BS"/>
</dbReference>
<evidence type="ECO:0000313" key="15">
    <source>
        <dbReference type="Proteomes" id="UP000549971"/>
    </source>
</evidence>
<evidence type="ECO:0000256" key="12">
    <source>
        <dbReference type="RuleBase" id="RU003693"/>
    </source>
</evidence>
<dbReference type="Pfam" id="PF00155">
    <property type="entry name" value="Aminotran_1_2"/>
    <property type="match status" value="1"/>
</dbReference>
<comment type="pathway">
    <text evidence="2">Cofactor biosynthesis; biotin biosynthesis.</text>
</comment>